<evidence type="ECO:0000313" key="3">
    <source>
        <dbReference type="Proteomes" id="UP000199153"/>
    </source>
</evidence>
<evidence type="ECO:0000256" key="1">
    <source>
        <dbReference type="SAM" id="Phobius"/>
    </source>
</evidence>
<dbReference type="EMBL" id="FOVL01000038">
    <property type="protein sequence ID" value="SFN99062.1"/>
    <property type="molecule type" value="Genomic_DNA"/>
</dbReference>
<gene>
    <name evidence="2" type="ORF">SAMN05660413_03350</name>
</gene>
<proteinExistence type="predicted"/>
<feature type="transmembrane region" description="Helical" evidence="1">
    <location>
        <begin position="68"/>
        <end position="89"/>
    </location>
</feature>
<keyword evidence="1" id="KW-0812">Transmembrane</keyword>
<protein>
    <submittedName>
        <fullName evidence="2">Uncharacterized protein</fullName>
    </submittedName>
</protein>
<evidence type="ECO:0000313" key="2">
    <source>
        <dbReference type="EMBL" id="SFN99062.1"/>
    </source>
</evidence>
<keyword evidence="3" id="KW-1185">Reference proteome</keyword>
<dbReference type="Proteomes" id="UP000199153">
    <property type="component" value="Unassembled WGS sequence"/>
</dbReference>
<sequence>MNVKITNLSISTLLILTNLYFLPYSIILLLNKGGSMGYGLLVLPISLSVNLLLLTSGLTFKKRFNKSIALLIINSLGFIWAAFWLWLFLTTPKID</sequence>
<organism evidence="2 3">
    <name type="scientific">Salegentibacter flavus</name>
    <dbReference type="NCBI Taxonomy" id="287099"/>
    <lineage>
        <taxon>Bacteria</taxon>
        <taxon>Pseudomonadati</taxon>
        <taxon>Bacteroidota</taxon>
        <taxon>Flavobacteriia</taxon>
        <taxon>Flavobacteriales</taxon>
        <taxon>Flavobacteriaceae</taxon>
        <taxon>Salegentibacter</taxon>
    </lineage>
</organism>
<keyword evidence="1" id="KW-1133">Transmembrane helix</keyword>
<reference evidence="2 3" key="1">
    <citation type="submission" date="2016-10" db="EMBL/GenBank/DDBJ databases">
        <authorList>
            <person name="de Groot N.N."/>
        </authorList>
    </citation>
    <scope>NUCLEOTIDE SEQUENCE [LARGE SCALE GENOMIC DNA]</scope>
    <source>
        <strain evidence="2 3">DSM 17794</strain>
    </source>
</reference>
<dbReference type="STRING" id="287099.SAMN05660413_03350"/>
<accession>A0A1I5DIL4</accession>
<feature type="transmembrane region" description="Helical" evidence="1">
    <location>
        <begin position="36"/>
        <end position="56"/>
    </location>
</feature>
<name>A0A1I5DIL4_9FLAO</name>
<keyword evidence="1" id="KW-0472">Membrane</keyword>
<feature type="transmembrane region" description="Helical" evidence="1">
    <location>
        <begin position="12"/>
        <end position="30"/>
    </location>
</feature>
<dbReference type="AlphaFoldDB" id="A0A1I5DIL4"/>